<evidence type="ECO:0000256" key="3">
    <source>
        <dbReference type="ARBA" id="ARBA00023306"/>
    </source>
</evidence>
<dbReference type="GO" id="GO:0000917">
    <property type="term" value="P:division septum assembly"/>
    <property type="evidence" value="ECO:0007669"/>
    <property type="project" value="UniProtKB-KW"/>
</dbReference>
<gene>
    <name evidence="5" type="primary">orf2</name>
</gene>
<protein>
    <submittedName>
        <fullName evidence="5 6">SpoVG</fullName>
    </submittedName>
</protein>
<evidence type="ECO:0000256" key="4">
    <source>
        <dbReference type="SAM" id="MobiDB-lite"/>
    </source>
</evidence>
<dbReference type="Gene3D" id="3.30.1120.40">
    <property type="entry name" value="Stage V sporulation protein G"/>
    <property type="match status" value="2"/>
</dbReference>
<feature type="compositionally biased region" description="Basic and acidic residues" evidence="4">
    <location>
        <begin position="201"/>
        <end position="224"/>
    </location>
</feature>
<dbReference type="Pfam" id="PF04026">
    <property type="entry name" value="SpoVG"/>
    <property type="match status" value="2"/>
</dbReference>
<dbReference type="AlphaFoldDB" id="A0A140GDI0"/>
<feature type="compositionally biased region" description="Polar residues" evidence="4">
    <location>
        <begin position="225"/>
        <end position="236"/>
    </location>
</feature>
<evidence type="ECO:0000256" key="1">
    <source>
        <dbReference type="ARBA" id="ARBA00022618"/>
    </source>
</evidence>
<feature type="region of interest" description="Disordered" evidence="4">
    <location>
        <begin position="201"/>
        <end position="236"/>
    </location>
</feature>
<dbReference type="InterPro" id="IPR036751">
    <property type="entry name" value="SpoVG_sf"/>
</dbReference>
<evidence type="ECO:0000256" key="2">
    <source>
        <dbReference type="ARBA" id="ARBA00023210"/>
    </source>
</evidence>
<organism evidence="5">
    <name type="scientific">Enterococcus faecalis</name>
    <name type="common">Streptococcus faecalis</name>
    <dbReference type="NCBI Taxonomy" id="1351"/>
    <lineage>
        <taxon>Bacteria</taxon>
        <taxon>Bacillati</taxon>
        <taxon>Bacillota</taxon>
        <taxon>Bacilli</taxon>
        <taxon>Lactobacillales</taxon>
        <taxon>Enterococcaceae</taxon>
        <taxon>Enterococcus</taxon>
    </lineage>
</organism>
<dbReference type="SUPFAM" id="SSF160537">
    <property type="entry name" value="SpoVG-like"/>
    <property type="match status" value="2"/>
</dbReference>
<keyword evidence="1" id="KW-0132">Cell division</keyword>
<reference evidence="5" key="1">
    <citation type="journal article" date="2016" name="J. Antimicrob. Chemother.">
        <title>Genetic environment of the transferable oxazolidinone/phenicol resistance gene optrA in Enterococcus faecalis isolates of human and animal origin.</title>
        <authorList>
            <person name="He T."/>
            <person name="Shen Y."/>
            <person name="Schwarz S."/>
            <person name="Cai J."/>
            <person name="Lv Y."/>
            <person name="Li J."/>
            <person name="Fessler A.T."/>
            <person name="Zhang R."/>
            <person name="Wu C."/>
            <person name="Shen J."/>
            <person name="Wang Y."/>
        </authorList>
    </citation>
    <scope>NUCLEOTIDE SEQUENCE</scope>
    <source>
        <strain evidence="5">E016</strain>
        <strain evidence="6">E079</strain>
    </source>
</reference>
<proteinExistence type="predicted"/>
<dbReference type="InterPro" id="IPR007170">
    <property type="entry name" value="SpoVG"/>
</dbReference>
<dbReference type="PANTHER" id="PTHR38429:SF1">
    <property type="entry name" value="SEPTATION PROTEIN SPOVG-RELATED"/>
    <property type="match status" value="1"/>
</dbReference>
<dbReference type="RefSeq" id="WP_002415366.1">
    <property type="nucleotide sequence ID" value="NZ_JABFMI010000006.1"/>
</dbReference>
<dbReference type="GO" id="GO:0030435">
    <property type="term" value="P:sporulation resulting in formation of a cellular spore"/>
    <property type="evidence" value="ECO:0007669"/>
    <property type="project" value="InterPro"/>
</dbReference>
<dbReference type="EMBL" id="KT862782">
    <property type="protein sequence ID" value="AMM74640.1"/>
    <property type="molecule type" value="Genomic_DNA"/>
</dbReference>
<dbReference type="PANTHER" id="PTHR38429">
    <property type="entry name" value="SEPTATION PROTEIN SPOVG-RELATED"/>
    <property type="match status" value="1"/>
</dbReference>
<dbReference type="GeneID" id="93222120"/>
<dbReference type="EMBL" id="KT862781">
    <property type="protein sequence ID" value="AMM74622.1"/>
    <property type="molecule type" value="Genomic_DNA"/>
</dbReference>
<keyword evidence="3" id="KW-0131">Cell cycle</keyword>
<evidence type="ECO:0000313" key="5">
    <source>
        <dbReference type="EMBL" id="AMM74622.1"/>
    </source>
</evidence>
<name>A0A140GDI0_ENTFL</name>
<evidence type="ECO:0000313" key="6">
    <source>
        <dbReference type="EMBL" id="AMM74640.1"/>
    </source>
</evidence>
<accession>A0A140GDI0</accession>
<keyword evidence="2" id="KW-0717">Septation</keyword>
<sequence>MKYSIKVNSINRKEGSNIKGFATVVFGDSFKITNIAILENADKDQLFVSMPRYKSSEKDESGATIYKDVCNPITAEFREELYTNILEAYERSLAPEQVQDSGKGMKSVVEMPEFSVTVSPYERDGSNIKGLARIYIEESFIVNNVNILQGKENIFVSMPAYKTKQIDEQGKPMYQDVCYPVTKEFREKLYTEIVREYEQVKEKSQHQAEDIEEKTVGNRVKQQETETNLSSKETKR</sequence>